<feature type="transmembrane region" description="Helical" evidence="1">
    <location>
        <begin position="203"/>
        <end position="222"/>
    </location>
</feature>
<dbReference type="RefSeq" id="WP_220379299.1">
    <property type="nucleotide sequence ID" value="NZ_CP080544.1"/>
</dbReference>
<feature type="transmembrane region" description="Helical" evidence="1">
    <location>
        <begin position="140"/>
        <end position="159"/>
    </location>
</feature>
<evidence type="ECO:0000313" key="4">
    <source>
        <dbReference type="Proteomes" id="UP000824755"/>
    </source>
</evidence>
<keyword evidence="1" id="KW-0812">Transmembrane</keyword>
<dbReference type="PANTHER" id="PTHR42208:SF1">
    <property type="entry name" value="HEAVY METAL TRANSPORTER"/>
    <property type="match status" value="1"/>
</dbReference>
<feature type="transmembrane region" description="Helical" evidence="1">
    <location>
        <begin position="171"/>
        <end position="191"/>
    </location>
</feature>
<feature type="transmembrane region" description="Helical" evidence="1">
    <location>
        <begin position="79"/>
        <end position="99"/>
    </location>
</feature>
<dbReference type="Pfam" id="PF13386">
    <property type="entry name" value="DsbD_2"/>
    <property type="match status" value="1"/>
</dbReference>
<protein>
    <submittedName>
        <fullName evidence="3">Sulfite exporter TauE/SafE family protein</fullName>
    </submittedName>
</protein>
<dbReference type="Proteomes" id="UP000824755">
    <property type="component" value="Chromosome"/>
</dbReference>
<feature type="transmembrane region" description="Helical" evidence="1">
    <location>
        <begin position="53"/>
        <end position="73"/>
    </location>
</feature>
<gene>
    <name evidence="3" type="ORF">H8L67_07910</name>
</gene>
<dbReference type="InterPro" id="IPR039447">
    <property type="entry name" value="UreH-like_TM_dom"/>
</dbReference>
<keyword evidence="1" id="KW-1133">Transmembrane helix</keyword>
<name>A0ABX8WMA4_9GAMM</name>
<dbReference type="EMBL" id="CP080544">
    <property type="protein sequence ID" value="QYR52514.1"/>
    <property type="molecule type" value="Genomic_DNA"/>
</dbReference>
<accession>A0ABX8WMA4</accession>
<sequence length="243" mass="25219">MPIDWIVVAGALLSGLIGSAHCVLMCSGIATGINARTARPSFWVALQPNIGRVAGYTLAGAAVGAVGSGLLQVARNAQLALILRSLVGVVLIIVALRMLDTRGRLGFLKSPGGRYWRWLQPLQKQLVPADTASKRLMAGLLWGWLPCGLSTTLLTAAWLQGSAWHGALTMAAFGTGTLLAMVPLTWAGARVAQRLQHGRGKHLAAGGLLLMGLLTATAPLLAGVPAVHGVLEALGCRTVPLGH</sequence>
<evidence type="ECO:0000313" key="3">
    <source>
        <dbReference type="EMBL" id="QYR52514.1"/>
    </source>
</evidence>
<dbReference type="PANTHER" id="PTHR42208">
    <property type="entry name" value="HEAVY METAL TRANSPORTER-RELATED"/>
    <property type="match status" value="1"/>
</dbReference>
<feature type="transmembrane region" description="Helical" evidence="1">
    <location>
        <begin position="6"/>
        <end position="33"/>
    </location>
</feature>
<feature type="domain" description="Urease accessory protein UreH-like transmembrane" evidence="2">
    <location>
        <begin position="11"/>
        <end position="213"/>
    </location>
</feature>
<organism evidence="3 4">
    <name type="scientific">Lysobacter soyae</name>
    <dbReference type="NCBI Taxonomy" id="2764185"/>
    <lineage>
        <taxon>Bacteria</taxon>
        <taxon>Pseudomonadati</taxon>
        <taxon>Pseudomonadota</taxon>
        <taxon>Gammaproteobacteria</taxon>
        <taxon>Lysobacterales</taxon>
        <taxon>Lysobacteraceae</taxon>
        <taxon>Lysobacter</taxon>
    </lineage>
</organism>
<keyword evidence="1" id="KW-0472">Membrane</keyword>
<evidence type="ECO:0000259" key="2">
    <source>
        <dbReference type="Pfam" id="PF13386"/>
    </source>
</evidence>
<reference evidence="3 4" key="1">
    <citation type="submission" date="2021-08" db="EMBL/GenBank/DDBJ databases">
        <title>Lysobacter sp. strain CJ11 Genome sequencing and assembly.</title>
        <authorList>
            <person name="Kim I."/>
        </authorList>
    </citation>
    <scope>NUCLEOTIDE SEQUENCE [LARGE SCALE GENOMIC DNA]</scope>
    <source>
        <strain evidence="3 4">CJ11</strain>
    </source>
</reference>
<keyword evidence="4" id="KW-1185">Reference proteome</keyword>
<proteinExistence type="predicted"/>
<evidence type="ECO:0000256" key="1">
    <source>
        <dbReference type="SAM" id="Phobius"/>
    </source>
</evidence>